<name>A0A5M3W1C4_9ACTN</name>
<keyword evidence="8" id="KW-1185">Reference proteome</keyword>
<dbReference type="GO" id="GO:0006508">
    <property type="term" value="P:proteolysis"/>
    <property type="evidence" value="ECO:0007669"/>
    <property type="project" value="UniProtKB-KW"/>
</dbReference>
<evidence type="ECO:0000256" key="1">
    <source>
        <dbReference type="ARBA" id="ARBA00007074"/>
    </source>
</evidence>
<evidence type="ECO:0000259" key="6">
    <source>
        <dbReference type="PROSITE" id="PS51935"/>
    </source>
</evidence>
<gene>
    <name evidence="7" type="ORF">Acor_40950</name>
</gene>
<evidence type="ECO:0000256" key="3">
    <source>
        <dbReference type="ARBA" id="ARBA00022801"/>
    </source>
</evidence>
<protein>
    <recommendedName>
        <fullName evidence="6">NlpC/P60 domain-containing protein</fullName>
    </recommendedName>
</protein>
<evidence type="ECO:0000313" key="7">
    <source>
        <dbReference type="EMBL" id="GES02030.1"/>
    </source>
</evidence>
<feature type="region of interest" description="Disordered" evidence="5">
    <location>
        <begin position="252"/>
        <end position="278"/>
    </location>
</feature>
<dbReference type="InterPro" id="IPR038765">
    <property type="entry name" value="Papain-like_cys_pep_sf"/>
</dbReference>
<feature type="domain" description="NlpC/P60" evidence="6">
    <location>
        <begin position="135"/>
        <end position="258"/>
    </location>
</feature>
<comment type="caution">
    <text evidence="7">The sequence shown here is derived from an EMBL/GenBank/DDBJ whole genome shotgun (WGS) entry which is preliminary data.</text>
</comment>
<evidence type="ECO:0000256" key="4">
    <source>
        <dbReference type="ARBA" id="ARBA00022807"/>
    </source>
</evidence>
<dbReference type="SUPFAM" id="SSF54001">
    <property type="entry name" value="Cysteine proteinases"/>
    <property type="match status" value="1"/>
</dbReference>
<keyword evidence="3" id="KW-0378">Hydrolase</keyword>
<organism evidence="7 8">
    <name type="scientific">Acrocarpospora corrugata</name>
    <dbReference type="NCBI Taxonomy" id="35763"/>
    <lineage>
        <taxon>Bacteria</taxon>
        <taxon>Bacillati</taxon>
        <taxon>Actinomycetota</taxon>
        <taxon>Actinomycetes</taxon>
        <taxon>Streptosporangiales</taxon>
        <taxon>Streptosporangiaceae</taxon>
        <taxon>Acrocarpospora</taxon>
    </lineage>
</organism>
<dbReference type="PANTHER" id="PTHR47359:SF3">
    <property type="entry name" value="NLP_P60 DOMAIN-CONTAINING PROTEIN-RELATED"/>
    <property type="match status" value="1"/>
</dbReference>
<dbReference type="Gene3D" id="3.90.1720.10">
    <property type="entry name" value="endopeptidase domain like (from Nostoc punctiforme)"/>
    <property type="match status" value="1"/>
</dbReference>
<dbReference type="EMBL" id="BLAD01000055">
    <property type="protein sequence ID" value="GES02030.1"/>
    <property type="molecule type" value="Genomic_DNA"/>
</dbReference>
<dbReference type="PANTHER" id="PTHR47359">
    <property type="entry name" value="PEPTIDOGLYCAN DL-ENDOPEPTIDASE CWLO"/>
    <property type="match status" value="1"/>
</dbReference>
<reference evidence="7 8" key="1">
    <citation type="submission" date="2019-10" db="EMBL/GenBank/DDBJ databases">
        <title>Whole genome shotgun sequence of Acrocarpospora corrugata NBRC 13972.</title>
        <authorList>
            <person name="Ichikawa N."/>
            <person name="Kimura A."/>
            <person name="Kitahashi Y."/>
            <person name="Komaki H."/>
            <person name="Oguchi A."/>
        </authorList>
    </citation>
    <scope>NUCLEOTIDE SEQUENCE [LARGE SCALE GENOMIC DNA]</scope>
    <source>
        <strain evidence="7 8">NBRC 13972</strain>
    </source>
</reference>
<dbReference type="AlphaFoldDB" id="A0A5M3W1C4"/>
<dbReference type="InterPro" id="IPR051794">
    <property type="entry name" value="PG_Endopeptidase_C40"/>
</dbReference>
<accession>A0A5M3W1C4</accession>
<sequence length="278" mass="30213">MTELDEEQQGNAAVIVQTGLDLGLPGRAAVIAVATALQESHLRNLRYGHLDSLGLFHQRPSHGWGTAEQILDPAYAARQFYIRLVKVPRWERLPLTEAAQAVQRSAFPEAYAKWEALAQYTVDRLAGSCVMLLPGEQEAAVIAYAHAQLGKPYRWGAEGPDAFDCSGLTMRAFQAAGISIPRVAADQWRHGVPVPAGEEQPGDLVFFNMKSDGPGHVGLVIGKGRMIHAPNRRETVKISSYRRGDLIGFTRPAAHHPDGRPADAVSNGFPPSDGHFQA</sequence>
<proteinExistence type="inferred from homology"/>
<evidence type="ECO:0000256" key="5">
    <source>
        <dbReference type="SAM" id="MobiDB-lite"/>
    </source>
</evidence>
<keyword evidence="4" id="KW-0788">Thiol protease</keyword>
<dbReference type="Proteomes" id="UP000334990">
    <property type="component" value="Unassembled WGS sequence"/>
</dbReference>
<dbReference type="GO" id="GO:0008234">
    <property type="term" value="F:cysteine-type peptidase activity"/>
    <property type="evidence" value="ECO:0007669"/>
    <property type="project" value="UniProtKB-KW"/>
</dbReference>
<evidence type="ECO:0000256" key="2">
    <source>
        <dbReference type="ARBA" id="ARBA00022670"/>
    </source>
</evidence>
<dbReference type="InterPro" id="IPR000064">
    <property type="entry name" value="NLP_P60_dom"/>
</dbReference>
<dbReference type="Pfam" id="PF00877">
    <property type="entry name" value="NLPC_P60"/>
    <property type="match status" value="1"/>
</dbReference>
<keyword evidence="2" id="KW-0645">Protease</keyword>
<evidence type="ECO:0000313" key="8">
    <source>
        <dbReference type="Proteomes" id="UP000334990"/>
    </source>
</evidence>
<dbReference type="PROSITE" id="PS51935">
    <property type="entry name" value="NLPC_P60"/>
    <property type="match status" value="1"/>
</dbReference>
<comment type="similarity">
    <text evidence="1">Belongs to the peptidase C40 family.</text>
</comment>